<dbReference type="PATRIC" id="fig|1409788.3.peg.4208"/>
<organism evidence="2 3">
    <name type="scientific">Sunxiuqinia dokdonensis</name>
    <dbReference type="NCBI Taxonomy" id="1409788"/>
    <lineage>
        <taxon>Bacteria</taxon>
        <taxon>Pseudomonadati</taxon>
        <taxon>Bacteroidota</taxon>
        <taxon>Bacteroidia</taxon>
        <taxon>Marinilabiliales</taxon>
        <taxon>Prolixibacteraceae</taxon>
        <taxon>Sunxiuqinia</taxon>
    </lineage>
</organism>
<keyword evidence="1" id="KW-1133">Transmembrane helix</keyword>
<keyword evidence="1" id="KW-0472">Membrane</keyword>
<feature type="transmembrane region" description="Helical" evidence="1">
    <location>
        <begin position="29"/>
        <end position="47"/>
    </location>
</feature>
<reference evidence="3" key="1">
    <citation type="submission" date="2015-07" db="EMBL/GenBank/DDBJ databases">
        <title>Genome sequencing of Sunxiuqinia dokdonensis strain SK.</title>
        <authorList>
            <person name="Ahn S."/>
            <person name="Kim B.-C."/>
        </authorList>
    </citation>
    <scope>NUCLEOTIDE SEQUENCE [LARGE SCALE GENOMIC DNA]</scope>
    <source>
        <strain evidence="3">SK</strain>
    </source>
</reference>
<dbReference type="InterPro" id="IPR015943">
    <property type="entry name" value="WD40/YVTN_repeat-like_dom_sf"/>
</dbReference>
<dbReference type="PANTHER" id="PTHR31270">
    <property type="entry name" value="GLUTAMINYL-PEPTIDE CYCLOTRANSFERASE"/>
    <property type="match status" value="1"/>
</dbReference>
<evidence type="ECO:0000313" key="3">
    <source>
        <dbReference type="Proteomes" id="UP000036958"/>
    </source>
</evidence>
<dbReference type="OrthoDB" id="9783700at2"/>
<keyword evidence="1" id="KW-0812">Transmembrane</keyword>
<dbReference type="EMBL" id="LGIA01000202">
    <property type="protein sequence ID" value="KOH43060.1"/>
    <property type="molecule type" value="Genomic_DNA"/>
</dbReference>
<comment type="caution">
    <text evidence="2">The sequence shown here is derived from an EMBL/GenBank/DDBJ whole genome shotgun (WGS) entry which is preliminary data.</text>
</comment>
<dbReference type="Gene3D" id="2.60.40.10">
    <property type="entry name" value="Immunoglobulins"/>
    <property type="match status" value="1"/>
</dbReference>
<dbReference type="InterPro" id="IPR011044">
    <property type="entry name" value="Quino_amine_DH_bsu"/>
</dbReference>
<dbReference type="InterPro" id="IPR007788">
    <property type="entry name" value="QCT"/>
</dbReference>
<name>A0A0L8V3I8_9BACT</name>
<accession>A0A0L8V3I8</accession>
<evidence type="ECO:0008006" key="4">
    <source>
        <dbReference type="Google" id="ProtNLM"/>
    </source>
</evidence>
<dbReference type="SUPFAM" id="SSF50969">
    <property type="entry name" value="YVTN repeat-like/Quinoprotein amine dehydrogenase"/>
    <property type="match status" value="1"/>
</dbReference>
<dbReference type="Pfam" id="PF05096">
    <property type="entry name" value="Glu_cyclase_2"/>
    <property type="match status" value="1"/>
</dbReference>
<dbReference type="GO" id="GO:0016603">
    <property type="term" value="F:glutaminyl-peptide cyclotransferase activity"/>
    <property type="evidence" value="ECO:0007669"/>
    <property type="project" value="InterPro"/>
</dbReference>
<dbReference type="AlphaFoldDB" id="A0A0L8V3I8"/>
<evidence type="ECO:0000256" key="1">
    <source>
        <dbReference type="SAM" id="Phobius"/>
    </source>
</evidence>
<proteinExistence type="predicted"/>
<dbReference type="Gene3D" id="2.130.10.10">
    <property type="entry name" value="YVTN repeat-like/Quinoprotein amine dehydrogenase"/>
    <property type="match status" value="1"/>
</dbReference>
<keyword evidence="3" id="KW-1185">Reference proteome</keyword>
<dbReference type="PANTHER" id="PTHR31270:SF1">
    <property type="entry name" value="GLUTAMINYL-PEPTIDE CYCLOTRANSFERASE"/>
    <property type="match status" value="1"/>
</dbReference>
<protein>
    <recommendedName>
        <fullName evidence="4">Glutamine cyclotransferase</fullName>
    </recommendedName>
</protein>
<sequence>MQKDFVWFQSFKVCVFLLPQDKPNQKMKFRIFLVVLVSSFFVGFISCSNKSQRSRKPVAKITMQPKKNQYEFGDSMTISVVVKNKDGALKDSKLYINNELVTSSDELEFSYSIANLNVLGKHSIKVLSTKTDGVEGVTFQSYEVVSDIKPEQYGYEVVNTYPHNVEHFTQGLEIHNNKFYESTGEKGKSGIYQFDLNSGNILKSFKMEDEYFGEGITIFNNKIYQLTYKAQKGFVYDLNSFARIDSFTFDTPEGWGLAHNGTHLIKTDGSEFLHFIDPESYQVVKKIQVYDDKGPVKFLNELEFYEGELYANIWTTNNAVKIDPNTGKVLAKINFEGLLSVLYNPDKPIDVLNGIAIHPDNGKMYITGKLWPHLYEVKLIKKE</sequence>
<evidence type="ECO:0000313" key="2">
    <source>
        <dbReference type="EMBL" id="KOH43060.1"/>
    </source>
</evidence>
<gene>
    <name evidence="2" type="ORF">NC99_41190</name>
</gene>
<dbReference type="Proteomes" id="UP000036958">
    <property type="component" value="Unassembled WGS sequence"/>
</dbReference>
<dbReference type="InterPro" id="IPR013783">
    <property type="entry name" value="Ig-like_fold"/>
</dbReference>